<proteinExistence type="predicted"/>
<evidence type="ECO:0000256" key="1">
    <source>
        <dbReference type="SAM" id="Phobius"/>
    </source>
</evidence>
<dbReference type="RefSeq" id="WP_067634328.1">
    <property type="nucleotide sequence ID" value="NZ_JAAXPI010000001.1"/>
</dbReference>
<comment type="caution">
    <text evidence="2">The sequence shown here is derived from an EMBL/GenBank/DDBJ whole genome shotgun (WGS) entry which is preliminary data.</text>
</comment>
<evidence type="ECO:0008006" key="4">
    <source>
        <dbReference type="Google" id="ProtNLM"/>
    </source>
</evidence>
<keyword evidence="1" id="KW-1133">Transmembrane helix</keyword>
<dbReference type="Proteomes" id="UP000579250">
    <property type="component" value="Unassembled WGS sequence"/>
</dbReference>
<feature type="transmembrane region" description="Helical" evidence="1">
    <location>
        <begin position="6"/>
        <end position="26"/>
    </location>
</feature>
<evidence type="ECO:0000313" key="3">
    <source>
        <dbReference type="Proteomes" id="UP000579250"/>
    </source>
</evidence>
<keyword evidence="1" id="KW-0472">Membrane</keyword>
<dbReference type="EMBL" id="JAAXPI010000001">
    <property type="protein sequence ID" value="NKZ02443.1"/>
    <property type="molecule type" value="Genomic_DNA"/>
</dbReference>
<dbReference type="PROSITE" id="PS51318">
    <property type="entry name" value="TAT"/>
    <property type="match status" value="1"/>
</dbReference>
<accession>A0A846YWI1</accession>
<keyword evidence="3" id="KW-1185">Reference proteome</keyword>
<protein>
    <recommendedName>
        <fullName evidence="4">DUF4352 domain-containing protein</fullName>
    </recommendedName>
</protein>
<reference evidence="2 3" key="1">
    <citation type="submission" date="2020-04" db="EMBL/GenBank/DDBJ databases">
        <title>MicrobeNet Type strains.</title>
        <authorList>
            <person name="Nicholson A.C."/>
        </authorList>
    </citation>
    <scope>NUCLEOTIDE SEQUENCE [LARGE SCALE GENOMIC DNA]</scope>
    <source>
        <strain evidence="2 3">ATCC BAA-277</strain>
    </source>
</reference>
<evidence type="ECO:0000313" key="2">
    <source>
        <dbReference type="EMBL" id="NKZ02443.1"/>
    </source>
</evidence>
<keyword evidence="1" id="KW-0812">Transmembrane</keyword>
<dbReference type="AlphaFoldDB" id="A0A846YWI1"/>
<sequence length="200" mass="20900">MNARRVLLRGGAGLGGTVLLAGAMWLHSVRPEVRAGELDPIRTGGTVGAKVTTRDFSVRVDGVDAARSLEPGFSIGGSPPVGTDGVYLVVRLSATAAREPLQLASAELETPGGYTFKSGPRTAAAALNQPTFQPMIWTSTKLVFELPENRVEGAHLVVGTGGLLPQLSSAADIDLELGKDRAAKLIQGATDRYQVRADTP</sequence>
<organism evidence="2 3">
    <name type="scientific">Actinomadura latina</name>
    <dbReference type="NCBI Taxonomy" id="163603"/>
    <lineage>
        <taxon>Bacteria</taxon>
        <taxon>Bacillati</taxon>
        <taxon>Actinomycetota</taxon>
        <taxon>Actinomycetes</taxon>
        <taxon>Streptosporangiales</taxon>
        <taxon>Thermomonosporaceae</taxon>
        <taxon>Actinomadura</taxon>
    </lineage>
</organism>
<name>A0A846YWI1_9ACTN</name>
<gene>
    <name evidence="2" type="ORF">HGB48_01510</name>
</gene>
<dbReference type="InterPro" id="IPR006311">
    <property type="entry name" value="TAT_signal"/>
</dbReference>